<feature type="transmembrane region" description="Helical" evidence="2">
    <location>
        <begin position="120"/>
        <end position="140"/>
    </location>
</feature>
<proteinExistence type="predicted"/>
<evidence type="ECO:0000313" key="3">
    <source>
        <dbReference type="EMBL" id="KAJ7779828.1"/>
    </source>
</evidence>
<dbReference type="AlphaFoldDB" id="A0AAD7K793"/>
<accession>A0AAD7K793</accession>
<comment type="caution">
    <text evidence="3">The sequence shown here is derived from an EMBL/GenBank/DDBJ whole genome shotgun (WGS) entry which is preliminary data.</text>
</comment>
<organism evidence="3 4">
    <name type="scientific">Mycena metata</name>
    <dbReference type="NCBI Taxonomy" id="1033252"/>
    <lineage>
        <taxon>Eukaryota</taxon>
        <taxon>Fungi</taxon>
        <taxon>Dikarya</taxon>
        <taxon>Basidiomycota</taxon>
        <taxon>Agaricomycotina</taxon>
        <taxon>Agaricomycetes</taxon>
        <taxon>Agaricomycetidae</taxon>
        <taxon>Agaricales</taxon>
        <taxon>Marasmiineae</taxon>
        <taxon>Mycenaceae</taxon>
        <taxon>Mycena</taxon>
    </lineage>
</organism>
<sequence>MSPLHSSAPSPASPSRTGISPSRWKDRVQWVILCVTSLLPSDLSPALRAIHVVAIRCGLVALNSSRYGFAFLEFVECSFQEHSFTTCLECFSDCSSYSYLSVQHAIKLHTRNRFYFPRLVVHKVCNLVYISCISLIFLLVCCRTRTRLP</sequence>
<keyword evidence="2" id="KW-1133">Transmembrane helix</keyword>
<evidence type="ECO:0000313" key="4">
    <source>
        <dbReference type="Proteomes" id="UP001215598"/>
    </source>
</evidence>
<evidence type="ECO:0000256" key="1">
    <source>
        <dbReference type="SAM" id="MobiDB-lite"/>
    </source>
</evidence>
<dbReference type="Proteomes" id="UP001215598">
    <property type="component" value="Unassembled WGS sequence"/>
</dbReference>
<feature type="region of interest" description="Disordered" evidence="1">
    <location>
        <begin position="1"/>
        <end position="20"/>
    </location>
</feature>
<dbReference type="EMBL" id="JARKIB010000005">
    <property type="protein sequence ID" value="KAJ7779828.1"/>
    <property type="molecule type" value="Genomic_DNA"/>
</dbReference>
<keyword evidence="2" id="KW-0812">Transmembrane</keyword>
<evidence type="ECO:0000256" key="2">
    <source>
        <dbReference type="SAM" id="Phobius"/>
    </source>
</evidence>
<reference evidence="3" key="1">
    <citation type="submission" date="2023-03" db="EMBL/GenBank/DDBJ databases">
        <title>Massive genome expansion in bonnet fungi (Mycena s.s.) driven by repeated elements and novel gene families across ecological guilds.</title>
        <authorList>
            <consortium name="Lawrence Berkeley National Laboratory"/>
            <person name="Harder C.B."/>
            <person name="Miyauchi S."/>
            <person name="Viragh M."/>
            <person name="Kuo A."/>
            <person name="Thoen E."/>
            <person name="Andreopoulos B."/>
            <person name="Lu D."/>
            <person name="Skrede I."/>
            <person name="Drula E."/>
            <person name="Henrissat B."/>
            <person name="Morin E."/>
            <person name="Kohler A."/>
            <person name="Barry K."/>
            <person name="LaButti K."/>
            <person name="Morin E."/>
            <person name="Salamov A."/>
            <person name="Lipzen A."/>
            <person name="Mereny Z."/>
            <person name="Hegedus B."/>
            <person name="Baldrian P."/>
            <person name="Stursova M."/>
            <person name="Weitz H."/>
            <person name="Taylor A."/>
            <person name="Grigoriev I.V."/>
            <person name="Nagy L.G."/>
            <person name="Martin F."/>
            <person name="Kauserud H."/>
        </authorList>
    </citation>
    <scope>NUCLEOTIDE SEQUENCE</scope>
    <source>
        <strain evidence="3">CBHHK182m</strain>
    </source>
</reference>
<protein>
    <submittedName>
        <fullName evidence="3">Uncharacterized protein</fullName>
    </submittedName>
</protein>
<feature type="compositionally biased region" description="Low complexity" evidence="1">
    <location>
        <begin position="1"/>
        <end position="15"/>
    </location>
</feature>
<keyword evidence="4" id="KW-1185">Reference proteome</keyword>
<keyword evidence="2" id="KW-0472">Membrane</keyword>
<name>A0AAD7K793_9AGAR</name>
<feature type="non-terminal residue" evidence="3">
    <location>
        <position position="149"/>
    </location>
</feature>
<gene>
    <name evidence="3" type="ORF">B0H16DRAFT_1878476</name>
</gene>